<organism evidence="2 3">
    <name type="scientific">Pradoshia eiseniae</name>
    <dbReference type="NCBI Taxonomy" id="2064768"/>
    <lineage>
        <taxon>Bacteria</taxon>
        <taxon>Bacillati</taxon>
        <taxon>Bacillota</taxon>
        <taxon>Bacilli</taxon>
        <taxon>Bacillales</taxon>
        <taxon>Bacillaceae</taxon>
        <taxon>Pradoshia</taxon>
    </lineage>
</organism>
<sequence length="75" mass="8412">MQKNKNHQSFRAIGLYSAVLSQLTGSVLVGIFIGRWLDEHYQMEPLFLILCLLAGLSAGVFAVVRTINYYFDGES</sequence>
<evidence type="ECO:0000313" key="3">
    <source>
        <dbReference type="Proteomes" id="UP000239663"/>
    </source>
</evidence>
<dbReference type="Pfam" id="PF09527">
    <property type="entry name" value="ATPase_gene1"/>
    <property type="match status" value="1"/>
</dbReference>
<proteinExistence type="predicted"/>
<gene>
    <name evidence="2" type="ORF">CYL18_05790</name>
</gene>
<dbReference type="OrthoDB" id="282803at2"/>
<keyword evidence="1" id="KW-0472">Membrane</keyword>
<dbReference type="EMBL" id="PKOZ01000002">
    <property type="protein sequence ID" value="PQD96112.1"/>
    <property type="molecule type" value="Genomic_DNA"/>
</dbReference>
<feature type="transmembrane region" description="Helical" evidence="1">
    <location>
        <begin position="46"/>
        <end position="71"/>
    </location>
</feature>
<feature type="transmembrane region" description="Helical" evidence="1">
    <location>
        <begin position="12"/>
        <end position="34"/>
    </location>
</feature>
<name>A0A2S7N1Z2_9BACI</name>
<protein>
    <submittedName>
        <fullName evidence="2">Uncharacterized protein</fullName>
    </submittedName>
</protein>
<keyword evidence="3" id="KW-1185">Reference proteome</keyword>
<evidence type="ECO:0000313" key="2">
    <source>
        <dbReference type="EMBL" id="PQD96112.1"/>
    </source>
</evidence>
<dbReference type="RefSeq" id="WP_104848540.1">
    <property type="nucleotide sequence ID" value="NZ_PKOZ01000002.1"/>
</dbReference>
<comment type="caution">
    <text evidence="2">The sequence shown here is derived from an EMBL/GenBank/DDBJ whole genome shotgun (WGS) entry which is preliminary data.</text>
</comment>
<dbReference type="InterPro" id="IPR032820">
    <property type="entry name" value="ATPase_put"/>
</dbReference>
<keyword evidence="1" id="KW-0812">Transmembrane</keyword>
<keyword evidence="1" id="KW-1133">Transmembrane helix</keyword>
<dbReference type="Proteomes" id="UP000239663">
    <property type="component" value="Unassembled WGS sequence"/>
</dbReference>
<reference evidence="2 3" key="1">
    <citation type="submission" date="2017-12" db="EMBL/GenBank/DDBJ databases">
        <title>Taxonomic description and draft genome of Pradoshia cofamensis Gen. nov., sp. nov., a thermotolerant bacillale isolated from anterior gut of earthworm Eisenia fetida.</title>
        <authorList>
            <person name="Saha T."/>
            <person name="Chakraborty R."/>
        </authorList>
    </citation>
    <scope>NUCLEOTIDE SEQUENCE [LARGE SCALE GENOMIC DNA]</scope>
    <source>
        <strain evidence="2 3">EAG3</strain>
    </source>
</reference>
<dbReference type="AlphaFoldDB" id="A0A2S7N1Z2"/>
<evidence type="ECO:0000256" key="1">
    <source>
        <dbReference type="SAM" id="Phobius"/>
    </source>
</evidence>
<accession>A0A2S7N1Z2</accession>